<dbReference type="GO" id="GO:0050570">
    <property type="term" value="F:4-hydroxythreonine-4-phosphate dehydrogenase activity"/>
    <property type="evidence" value="ECO:0007669"/>
    <property type="project" value="UniProtKB-EC"/>
</dbReference>
<proteinExistence type="predicted"/>
<dbReference type="GO" id="GO:0051287">
    <property type="term" value="F:NAD binding"/>
    <property type="evidence" value="ECO:0007669"/>
    <property type="project" value="InterPro"/>
</dbReference>
<protein>
    <submittedName>
        <fullName evidence="4">4-hydroxythreonine-4-phosphate dehydrogenase PdxA</fullName>
        <ecNumber evidence="4">1.1.1.262</ecNumber>
    </submittedName>
</protein>
<evidence type="ECO:0000256" key="2">
    <source>
        <dbReference type="ARBA" id="ARBA00023002"/>
    </source>
</evidence>
<dbReference type="InterPro" id="IPR005255">
    <property type="entry name" value="PdxA_fam"/>
</dbReference>
<reference evidence="4" key="2">
    <citation type="submission" date="2021-04" db="EMBL/GenBank/DDBJ databases">
        <authorList>
            <person name="Gilroy R."/>
        </authorList>
    </citation>
    <scope>NUCLEOTIDE SEQUENCE</scope>
    <source>
        <strain evidence="4">ChiHjej11B10-19426</strain>
    </source>
</reference>
<evidence type="ECO:0000313" key="4">
    <source>
        <dbReference type="EMBL" id="HIZ14876.1"/>
    </source>
</evidence>
<evidence type="ECO:0000313" key="5">
    <source>
        <dbReference type="Proteomes" id="UP000824014"/>
    </source>
</evidence>
<reference evidence="4" key="1">
    <citation type="journal article" date="2021" name="PeerJ">
        <title>Extensive microbial diversity within the chicken gut microbiome revealed by metagenomics and culture.</title>
        <authorList>
            <person name="Gilroy R."/>
            <person name="Ravi A."/>
            <person name="Getino M."/>
            <person name="Pursley I."/>
            <person name="Horton D.L."/>
            <person name="Alikhan N.F."/>
            <person name="Baker D."/>
            <person name="Gharbi K."/>
            <person name="Hall N."/>
            <person name="Watson M."/>
            <person name="Adriaenssens E.M."/>
            <person name="Foster-Nyarko E."/>
            <person name="Jarju S."/>
            <person name="Secka A."/>
            <person name="Antonio M."/>
            <person name="Oren A."/>
            <person name="Chaudhuri R.R."/>
            <person name="La Ragione R."/>
            <person name="Hildebrand F."/>
            <person name="Pallen M.J."/>
        </authorList>
    </citation>
    <scope>NUCLEOTIDE SEQUENCE</scope>
    <source>
        <strain evidence="4">ChiHjej11B10-19426</strain>
    </source>
</reference>
<dbReference type="SUPFAM" id="SSF53659">
    <property type="entry name" value="Isocitrate/Isopropylmalate dehydrogenase-like"/>
    <property type="match status" value="1"/>
</dbReference>
<accession>A0A9D2DD83</accession>
<gene>
    <name evidence="4" type="primary">pdxA</name>
    <name evidence="4" type="ORF">H9816_03050</name>
</gene>
<keyword evidence="1" id="KW-0479">Metal-binding</keyword>
<dbReference type="EMBL" id="DXCC01000008">
    <property type="protein sequence ID" value="HIZ14876.1"/>
    <property type="molecule type" value="Genomic_DNA"/>
</dbReference>
<dbReference type="EC" id="1.1.1.262" evidence="4"/>
<keyword evidence="3" id="KW-0520">NAD</keyword>
<evidence type="ECO:0000256" key="3">
    <source>
        <dbReference type="ARBA" id="ARBA00023027"/>
    </source>
</evidence>
<sequence length="366" mass="39731">MSENRMIKVGITQGDINGIGPEVIIRTLADPRMGELFVPIIYGASKAFSFYRKQLGDVENFSFQIVPSARDARPKRVNLIDTCSGELHIEPGKATPEGGAQAIAALRRAADDLAAGEIDVVVTAPINKENVQQASFGFTGHTEFFADRFGGQPLMVMCSDLMKVGLATIHVPIAEVSGLLSRELILERLTQLRNMLRSDFRIVEPRIAVLGLNPHAGDGGVIGHEEQTIIRPAIAEATAQGILAFGPFAADGFFASGSYRHYDAVLAMYHDQGLAPFKSLSTGGVNFTASLPIVRTSPDHGVAYDIAGAGTADCTSMHDAIYMALDVFRNRRWYAEITANPLRRYERERGADVSVKDLKLPDAQEE</sequence>
<dbReference type="Pfam" id="PF04166">
    <property type="entry name" value="PdxA"/>
    <property type="match status" value="1"/>
</dbReference>
<dbReference type="PANTHER" id="PTHR30004">
    <property type="entry name" value="4-HYDROXYTHREONINE-4-PHOSPHATE DEHYDROGENASE"/>
    <property type="match status" value="1"/>
</dbReference>
<dbReference type="PANTHER" id="PTHR30004:SF6">
    <property type="entry name" value="D-THREONATE 4-PHOSPHATE DEHYDROGENASE"/>
    <property type="match status" value="1"/>
</dbReference>
<name>A0A9D2DD83_9BACT</name>
<comment type="caution">
    <text evidence="4">The sequence shown here is derived from an EMBL/GenBank/DDBJ whole genome shotgun (WGS) entry which is preliminary data.</text>
</comment>
<dbReference type="AlphaFoldDB" id="A0A9D2DD83"/>
<keyword evidence="2 4" id="KW-0560">Oxidoreductase</keyword>
<dbReference type="GO" id="GO:0046872">
    <property type="term" value="F:metal ion binding"/>
    <property type="evidence" value="ECO:0007669"/>
    <property type="project" value="UniProtKB-KW"/>
</dbReference>
<organism evidence="4 5">
    <name type="scientific">Candidatus Tidjanibacter faecipullorum</name>
    <dbReference type="NCBI Taxonomy" id="2838766"/>
    <lineage>
        <taxon>Bacteria</taxon>
        <taxon>Pseudomonadati</taxon>
        <taxon>Bacteroidota</taxon>
        <taxon>Bacteroidia</taxon>
        <taxon>Bacteroidales</taxon>
        <taxon>Rikenellaceae</taxon>
        <taxon>Tidjanibacter</taxon>
    </lineage>
</organism>
<dbReference type="Proteomes" id="UP000824014">
    <property type="component" value="Unassembled WGS sequence"/>
</dbReference>
<dbReference type="NCBIfam" id="TIGR00557">
    <property type="entry name" value="pdxA"/>
    <property type="match status" value="1"/>
</dbReference>
<evidence type="ECO:0000256" key="1">
    <source>
        <dbReference type="ARBA" id="ARBA00022723"/>
    </source>
</evidence>
<dbReference type="Gene3D" id="3.40.718.10">
    <property type="entry name" value="Isopropylmalate Dehydrogenase"/>
    <property type="match status" value="1"/>
</dbReference>